<sequence length="946" mass="107687">MFANLKKKIELEVGDLSRLTPSLRNSEKLTPLSSRHNSVSSLTSETSTSYTNKLSSPTTNPPFDQAQHYGKHHEGASNNNGGTSKLDNSIQQNKVKRQYEEKIQTLELDLAWRLSSKDEEITKLKKQLEHANTLLHSKEFETHQKLVRVQEDMDSLEGYSQQETAKIKHLLLNREEELSELRAAVMFKDSRLAEFESQLKGISSENDRLEKNWDEVVSRQSIQKQQQQHCISDEEQSRLLVLQQLQEKVQLLETAKTELEASLQSKQEASDKLLSDLVNTRQTADLSAENLRKENSLVLKELKDLQVKLNKVTQDKDESISNLQSESKKFQEALSTAQLELKKIEQAKTLMESELKSTHARLDQFQKDNNSLQAELDLHTSEQQGLGHQLQEKDSILSELQQHISQLKESVTSHENEKLGLSSQLSDLHTTLTTKNTELQLVQDKVYVLENKIVEMDLRDKSSESENIQRLNEDVQQKEHIILQLKAQVEDMDKKSGDLLDEIAKAQAKYNVIQQDCDKNNLMMKSLEDKLETKVQEVSQLETRLQALETTERENGLLTRQISEIQAKYDTMQGEYDTNNSKDKENFANLSSELTRYKELVHQNESIKTSLQSQLTGMQERVSQLELDKNTLHAEIKAHVSQQSGFDNTLKERDAIASDLRLRLTELTENIHNQENIVSTMNNELDGLKSELQKKQDQLQLSEENSSRLQSKLTEKIMEDASISSEAIKRLEIELEEKNDTIANFQSQVDEMATFEIENSELVLQISEMQSKCDELEEENNFLKNSAQQGDDDALKRKISDLEGDLLDKTQMLKQQSLQLQDLRRSLAKEINKNQSLSESASPMEMASSFQCNGAAASATSQLILSSSSSSGTSTQPPTLPPQETDVNFMYLRSVLFKYLTTTDAQVTQQLTRVVATLLHLNEEESHLLSQATESRKGFLHVLGKS</sequence>
<evidence type="ECO:0000259" key="3">
    <source>
        <dbReference type="PROSITE" id="PS50913"/>
    </source>
</evidence>
<protein>
    <submittedName>
        <fullName evidence="4">Citron Rho-interacting kinase</fullName>
    </submittedName>
</protein>
<dbReference type="InterPro" id="IPR000237">
    <property type="entry name" value="GRIP_dom"/>
</dbReference>
<dbReference type="AlphaFoldDB" id="A0A226EY19"/>
<proteinExistence type="predicted"/>
<feature type="coiled-coil region" evidence="1">
    <location>
        <begin position="458"/>
        <end position="568"/>
    </location>
</feature>
<dbReference type="OrthoDB" id="2441647at2759"/>
<feature type="compositionally biased region" description="Polar residues" evidence="2">
    <location>
        <begin position="76"/>
        <end position="92"/>
    </location>
</feature>
<dbReference type="Proteomes" id="UP000198287">
    <property type="component" value="Unassembled WGS sequence"/>
</dbReference>
<evidence type="ECO:0000256" key="1">
    <source>
        <dbReference type="SAM" id="Coils"/>
    </source>
</evidence>
<dbReference type="SUPFAM" id="SSF57997">
    <property type="entry name" value="Tropomyosin"/>
    <property type="match status" value="1"/>
</dbReference>
<dbReference type="EMBL" id="LNIX01000001">
    <property type="protein sequence ID" value="OXA61731.1"/>
    <property type="molecule type" value="Genomic_DNA"/>
</dbReference>
<feature type="compositionally biased region" description="Polar residues" evidence="2">
    <location>
        <begin position="52"/>
        <end position="62"/>
    </location>
</feature>
<dbReference type="SMART" id="SM00755">
    <property type="entry name" value="Grip"/>
    <property type="match status" value="1"/>
</dbReference>
<feature type="region of interest" description="Disordered" evidence="2">
    <location>
        <begin position="27"/>
        <end position="92"/>
    </location>
</feature>
<dbReference type="GO" id="GO:0016301">
    <property type="term" value="F:kinase activity"/>
    <property type="evidence" value="ECO:0007669"/>
    <property type="project" value="UniProtKB-KW"/>
</dbReference>
<comment type="caution">
    <text evidence="4">The sequence shown here is derived from an EMBL/GenBank/DDBJ whole genome shotgun (WGS) entry which is preliminary data.</text>
</comment>
<dbReference type="OMA" id="CERSGRE"/>
<name>A0A226EY19_FOLCA</name>
<organism evidence="4 5">
    <name type="scientific">Folsomia candida</name>
    <name type="common">Springtail</name>
    <dbReference type="NCBI Taxonomy" id="158441"/>
    <lineage>
        <taxon>Eukaryota</taxon>
        <taxon>Metazoa</taxon>
        <taxon>Ecdysozoa</taxon>
        <taxon>Arthropoda</taxon>
        <taxon>Hexapoda</taxon>
        <taxon>Collembola</taxon>
        <taxon>Entomobryomorpha</taxon>
        <taxon>Isotomoidea</taxon>
        <taxon>Isotomidae</taxon>
        <taxon>Proisotominae</taxon>
        <taxon>Folsomia</taxon>
    </lineage>
</organism>
<evidence type="ECO:0000313" key="4">
    <source>
        <dbReference type="EMBL" id="OXA61731.1"/>
    </source>
</evidence>
<keyword evidence="4" id="KW-0418">Kinase</keyword>
<feature type="domain" description="GRIP" evidence="3">
    <location>
        <begin position="882"/>
        <end position="932"/>
    </location>
</feature>
<keyword evidence="5" id="KW-1185">Reference proteome</keyword>
<keyword evidence="4" id="KW-0808">Transferase</keyword>
<dbReference type="Gene3D" id="1.10.220.60">
    <property type="entry name" value="GRIP domain"/>
    <property type="match status" value="1"/>
</dbReference>
<reference evidence="4 5" key="1">
    <citation type="submission" date="2015-12" db="EMBL/GenBank/DDBJ databases">
        <title>The genome of Folsomia candida.</title>
        <authorList>
            <person name="Faddeeva A."/>
            <person name="Derks M.F."/>
            <person name="Anvar Y."/>
            <person name="Smit S."/>
            <person name="Van Straalen N."/>
            <person name="Roelofs D."/>
        </authorList>
    </citation>
    <scope>NUCLEOTIDE SEQUENCE [LARGE SCALE GENOMIC DNA]</scope>
    <source>
        <strain evidence="4 5">VU population</strain>
        <tissue evidence="4">Whole body</tissue>
    </source>
</reference>
<accession>A0A226EY19</accession>
<keyword evidence="1" id="KW-0175">Coiled coil</keyword>
<dbReference type="Pfam" id="PF01465">
    <property type="entry name" value="GRIP"/>
    <property type="match status" value="1"/>
</dbReference>
<gene>
    <name evidence="4" type="ORF">Fcan01_02302</name>
</gene>
<evidence type="ECO:0000256" key="2">
    <source>
        <dbReference type="SAM" id="MobiDB-lite"/>
    </source>
</evidence>
<evidence type="ECO:0000313" key="5">
    <source>
        <dbReference type="Proteomes" id="UP000198287"/>
    </source>
</evidence>
<feature type="coiled-coil region" evidence="1">
    <location>
        <begin position="608"/>
        <end position="840"/>
    </location>
</feature>
<feature type="compositionally biased region" description="Low complexity" evidence="2">
    <location>
        <begin position="38"/>
        <end position="51"/>
    </location>
</feature>
<feature type="coiled-coil region" evidence="1">
    <location>
        <begin position="242"/>
        <end position="417"/>
    </location>
</feature>
<dbReference type="STRING" id="158441.A0A226EY19"/>
<dbReference type="PROSITE" id="PS50913">
    <property type="entry name" value="GRIP"/>
    <property type="match status" value="1"/>
</dbReference>